<dbReference type="Proteomes" id="UP000887565">
    <property type="component" value="Unplaced"/>
</dbReference>
<evidence type="ECO:0000313" key="2">
    <source>
        <dbReference type="WBParaSite" id="nRc.2.0.1.t12618-RA"/>
    </source>
</evidence>
<reference evidence="2" key="1">
    <citation type="submission" date="2022-11" db="UniProtKB">
        <authorList>
            <consortium name="WormBaseParasite"/>
        </authorList>
    </citation>
    <scope>IDENTIFICATION</scope>
</reference>
<accession>A0A915IFN5</accession>
<proteinExistence type="predicted"/>
<name>A0A915IFN5_ROMCU</name>
<protein>
    <submittedName>
        <fullName evidence="2">Uncharacterized protein</fullName>
    </submittedName>
</protein>
<dbReference type="WBParaSite" id="nRc.2.0.1.t12618-RA">
    <property type="protein sequence ID" value="nRc.2.0.1.t12618-RA"/>
    <property type="gene ID" value="nRc.2.0.1.g12618"/>
</dbReference>
<evidence type="ECO:0000313" key="1">
    <source>
        <dbReference type="Proteomes" id="UP000887565"/>
    </source>
</evidence>
<organism evidence="1 2">
    <name type="scientific">Romanomermis culicivorax</name>
    <name type="common">Nematode worm</name>
    <dbReference type="NCBI Taxonomy" id="13658"/>
    <lineage>
        <taxon>Eukaryota</taxon>
        <taxon>Metazoa</taxon>
        <taxon>Ecdysozoa</taxon>
        <taxon>Nematoda</taxon>
        <taxon>Enoplea</taxon>
        <taxon>Dorylaimia</taxon>
        <taxon>Mermithida</taxon>
        <taxon>Mermithoidea</taxon>
        <taxon>Mermithidae</taxon>
        <taxon>Romanomermis</taxon>
    </lineage>
</organism>
<keyword evidence="1" id="KW-1185">Reference proteome</keyword>
<dbReference type="AlphaFoldDB" id="A0A915IFN5"/>
<sequence>MNDNLKQKRAINDNICNVQMWESVGSQSNPRITFTWWKDNLAMIQLGGEGDNCMTVIQR</sequence>